<organism evidence="2 3">
    <name type="scientific">Morchella conica CCBAS932</name>
    <dbReference type="NCBI Taxonomy" id="1392247"/>
    <lineage>
        <taxon>Eukaryota</taxon>
        <taxon>Fungi</taxon>
        <taxon>Dikarya</taxon>
        <taxon>Ascomycota</taxon>
        <taxon>Pezizomycotina</taxon>
        <taxon>Pezizomycetes</taxon>
        <taxon>Pezizales</taxon>
        <taxon>Morchellaceae</taxon>
        <taxon>Morchella</taxon>
    </lineage>
</organism>
<dbReference type="Proteomes" id="UP000277580">
    <property type="component" value="Unassembled WGS sequence"/>
</dbReference>
<proteinExistence type="predicted"/>
<keyword evidence="3" id="KW-1185">Reference proteome</keyword>
<reference evidence="2 3" key="1">
    <citation type="journal article" date="2018" name="Nat. Ecol. Evol.">
        <title>Pezizomycetes genomes reveal the molecular basis of ectomycorrhizal truffle lifestyle.</title>
        <authorList>
            <person name="Murat C."/>
            <person name="Payen T."/>
            <person name="Noel B."/>
            <person name="Kuo A."/>
            <person name="Morin E."/>
            <person name="Chen J."/>
            <person name="Kohler A."/>
            <person name="Krizsan K."/>
            <person name="Balestrini R."/>
            <person name="Da Silva C."/>
            <person name="Montanini B."/>
            <person name="Hainaut M."/>
            <person name="Levati E."/>
            <person name="Barry K.W."/>
            <person name="Belfiori B."/>
            <person name="Cichocki N."/>
            <person name="Clum A."/>
            <person name="Dockter R.B."/>
            <person name="Fauchery L."/>
            <person name="Guy J."/>
            <person name="Iotti M."/>
            <person name="Le Tacon F."/>
            <person name="Lindquist E.A."/>
            <person name="Lipzen A."/>
            <person name="Malagnac F."/>
            <person name="Mello A."/>
            <person name="Molinier V."/>
            <person name="Miyauchi S."/>
            <person name="Poulain J."/>
            <person name="Riccioni C."/>
            <person name="Rubini A."/>
            <person name="Sitrit Y."/>
            <person name="Splivallo R."/>
            <person name="Traeger S."/>
            <person name="Wang M."/>
            <person name="Zifcakova L."/>
            <person name="Wipf D."/>
            <person name="Zambonelli A."/>
            <person name="Paolocci F."/>
            <person name="Nowrousian M."/>
            <person name="Ottonello S."/>
            <person name="Baldrian P."/>
            <person name="Spatafora J.W."/>
            <person name="Henrissat B."/>
            <person name="Nagy L.G."/>
            <person name="Aury J.M."/>
            <person name="Wincker P."/>
            <person name="Grigoriev I.V."/>
            <person name="Bonfante P."/>
            <person name="Martin F.M."/>
        </authorList>
    </citation>
    <scope>NUCLEOTIDE SEQUENCE [LARGE SCALE GENOMIC DNA]</scope>
    <source>
        <strain evidence="2 3">CCBAS932</strain>
    </source>
</reference>
<protein>
    <submittedName>
        <fullName evidence="2">Uncharacterized protein</fullName>
    </submittedName>
</protein>
<evidence type="ECO:0000313" key="3">
    <source>
        <dbReference type="Proteomes" id="UP000277580"/>
    </source>
</evidence>
<accession>A0A3N4KS50</accession>
<dbReference type="AlphaFoldDB" id="A0A3N4KS50"/>
<dbReference type="InParanoid" id="A0A3N4KS50"/>
<dbReference type="EMBL" id="ML119123">
    <property type="protein sequence ID" value="RPB13336.1"/>
    <property type="molecule type" value="Genomic_DNA"/>
</dbReference>
<gene>
    <name evidence="2" type="ORF">P167DRAFT_110491</name>
</gene>
<evidence type="ECO:0000313" key="2">
    <source>
        <dbReference type="EMBL" id="RPB13336.1"/>
    </source>
</evidence>
<feature type="region of interest" description="Disordered" evidence="1">
    <location>
        <begin position="1"/>
        <end position="46"/>
    </location>
</feature>
<sequence length="80" mass="8867">MIRYAATPHPRPPIRSTISSPMHHHLPNQTPGTSATNRGPIESSIKPKAMVNDHDHSYTYTAKTRKIGYLRPGIIARVIG</sequence>
<evidence type="ECO:0000256" key="1">
    <source>
        <dbReference type="SAM" id="MobiDB-lite"/>
    </source>
</evidence>
<name>A0A3N4KS50_9PEZI</name>
<feature type="compositionally biased region" description="Polar residues" evidence="1">
    <location>
        <begin position="27"/>
        <end position="37"/>
    </location>
</feature>